<dbReference type="Pfam" id="PF22765">
    <property type="entry name" value="DUF7010"/>
    <property type="match status" value="1"/>
</dbReference>
<gene>
    <name evidence="2" type="ORF">HMPREF1581_00956</name>
</gene>
<dbReference type="AlphaFoldDB" id="S4I071"/>
<protein>
    <submittedName>
        <fullName evidence="2">Uncharacterized protein</fullName>
    </submittedName>
</protein>
<feature type="transmembrane region" description="Helical" evidence="1">
    <location>
        <begin position="49"/>
        <end position="68"/>
    </location>
</feature>
<dbReference type="EMBL" id="ATJJ01000066">
    <property type="protein sequence ID" value="EPI46522.1"/>
    <property type="molecule type" value="Genomic_DNA"/>
</dbReference>
<feature type="transmembrane region" description="Helical" evidence="1">
    <location>
        <begin position="112"/>
        <end position="129"/>
    </location>
</feature>
<proteinExistence type="predicted"/>
<evidence type="ECO:0000313" key="3">
    <source>
        <dbReference type="Proteomes" id="UP000014521"/>
    </source>
</evidence>
<accession>S4I071</accession>
<dbReference type="Proteomes" id="UP000014521">
    <property type="component" value="Unassembled WGS sequence"/>
</dbReference>
<evidence type="ECO:0000256" key="1">
    <source>
        <dbReference type="SAM" id="Phobius"/>
    </source>
</evidence>
<feature type="transmembrane region" description="Helical" evidence="1">
    <location>
        <begin position="23"/>
        <end position="43"/>
    </location>
</feature>
<dbReference type="InterPro" id="IPR053824">
    <property type="entry name" value="DUF7010"/>
</dbReference>
<keyword evidence="1" id="KW-0812">Transmembrane</keyword>
<evidence type="ECO:0000313" key="2">
    <source>
        <dbReference type="EMBL" id="EPI46522.1"/>
    </source>
</evidence>
<comment type="caution">
    <text evidence="2">The sequence shown here is derived from an EMBL/GenBank/DDBJ whole genome shotgun (WGS) entry which is preliminary data.</text>
</comment>
<reference evidence="2 3" key="1">
    <citation type="submission" date="2013-06" db="EMBL/GenBank/DDBJ databases">
        <authorList>
            <person name="Weinstock G."/>
            <person name="Sodergren E."/>
            <person name="Lobos E.A."/>
            <person name="Fulton L."/>
            <person name="Fulton R."/>
            <person name="Courtney L."/>
            <person name="Fronick C."/>
            <person name="O'Laughlin M."/>
            <person name="Godfrey J."/>
            <person name="Wilson R.M."/>
            <person name="Miner T."/>
            <person name="Farmer C."/>
            <person name="Delehaunty K."/>
            <person name="Cordes M."/>
            <person name="Minx P."/>
            <person name="Tomlinson C."/>
            <person name="Chen J."/>
            <person name="Wollam A."/>
            <person name="Pepin K.H."/>
            <person name="Bhonagiri V."/>
            <person name="Zhang X."/>
            <person name="Warren W."/>
            <person name="Mitreva M."/>
            <person name="Mardis E.R."/>
            <person name="Wilson R.K."/>
        </authorList>
    </citation>
    <scope>NUCLEOTIDE SEQUENCE [LARGE SCALE GENOMIC DNA]</scope>
    <source>
        <strain evidence="2 3">JCP8108</strain>
    </source>
</reference>
<keyword evidence="1" id="KW-0472">Membrane</keyword>
<dbReference type="PATRIC" id="fig|1261066.4.peg.856"/>
<feature type="transmembrane region" description="Helical" evidence="1">
    <location>
        <begin position="141"/>
        <end position="174"/>
    </location>
</feature>
<organism evidence="2 3">
    <name type="scientific">Gardnerella vaginalis JCP8108</name>
    <dbReference type="NCBI Taxonomy" id="1261066"/>
    <lineage>
        <taxon>Bacteria</taxon>
        <taxon>Bacillati</taxon>
        <taxon>Actinomycetota</taxon>
        <taxon>Actinomycetes</taxon>
        <taxon>Bifidobacteriales</taxon>
        <taxon>Bifidobacteriaceae</taxon>
        <taxon>Gardnerella</taxon>
    </lineage>
</organism>
<dbReference type="HOGENOM" id="CLU_120418_0_0_11"/>
<name>S4I071_GARVA</name>
<keyword evidence="1" id="KW-1133">Transmembrane helix</keyword>
<feature type="transmembrane region" description="Helical" evidence="1">
    <location>
        <begin position="88"/>
        <end position="106"/>
    </location>
</feature>
<sequence>MRKEKSMSLDELRNDIIIKQKKGLPFILTSVVIWLLITVVAALDINIAMKNILVFCCSMPMLPLSWLIGKKIGVDIFSKDNELGNLGFLFTMNQILYLLIVIWVFNAVPDKMIMVYAMVFGAHLLPYSWLYKSKAYRVFAIIIPVLSLVLGNLFGGFVVAGTAAAVEIAFVFILRNELNGI</sequence>